<dbReference type="InterPro" id="IPR053171">
    <property type="entry name" value="Viral_Tip_Attach_Protein"/>
</dbReference>
<evidence type="ECO:0000259" key="3">
    <source>
        <dbReference type="Pfam" id="PF24801"/>
    </source>
</evidence>
<dbReference type="Pfam" id="PF24801">
    <property type="entry name" value="FNIII-A_GpJ"/>
    <property type="match status" value="1"/>
</dbReference>
<reference evidence="5" key="1">
    <citation type="journal article" date="2023" name="Int. J. Syst. Evol. Microbiol.">
        <title>Mesoterricola silvestris gen. nov., sp. nov., Mesoterricola sediminis sp. nov., Geothrix oryzae sp. nov., Geothrix edaphica sp. nov., Geothrix rubra sp. nov., and Geothrix limicola sp. nov., six novel members of Acidobacteriota isolated from soils.</title>
        <authorList>
            <person name="Itoh H."/>
            <person name="Sugisawa Y."/>
            <person name="Mise K."/>
            <person name="Xu Z."/>
            <person name="Kuniyasu M."/>
            <person name="Ushijima N."/>
            <person name="Kawano K."/>
            <person name="Kobayashi E."/>
            <person name="Shiratori Y."/>
            <person name="Masuda Y."/>
            <person name="Senoo K."/>
        </authorList>
    </citation>
    <scope>NUCLEOTIDE SEQUENCE [LARGE SCALE GENOMIC DNA]</scope>
    <source>
        <strain evidence="5">W79</strain>
    </source>
</reference>
<sequence>MRRIDWNGDPSNPNPFQDPGLAGTTGTERGKTLQILSEGPIQGLSDGLKSVYLDGTPVQGSDGSFNTSSLAVGMTAGTLTQVPIPGIQGVESETIVNTRVSIASGAIPRTISTSGITAVRIRLRFPQFRGVDSTTGASYKTTVTLKIERQSASWNGGAWEVLGNLVNSDNQSSASTKAWRIELPAAGPWTIRITRLTADSTSDYLQNETWWDAYTVITDAKLSNPYMATIAVSMDSKLFSSIPEVTAKIKGRIIKVPANYTPSTRAYATTGTGTTGGGWDGTFKLAWTDNPAWIFYDLCTNTRYGAGNYLNVAGLDKWALYTIAQWCDVLVDDGNGGTEPRFRCSLYIQGQDEAIKILSELASVFWGIVYYAGGTVSARADVDSVPAALYVNANVEDGRFEYTGTAYKARHTAALVTWSDPSLGYASAVEYVEDAAGIARYGYNPVSVTAVGCTSKGQARRYGKRILATELMQTETVDFISPMEGAVCVPGDIIQVHDKNRAGKGRWGGRIVSATSTSVTLDAPVTLASGKTYTLKVRQPDGTLETRTVTNAAGTFSTLTSAAWTLTPTATAVWMLQEGTTASLYRTISIVEKDPGRFAITALSHDPTKYALIESNLIAVGTTGPSTAVPAVTGLAAVESVQTLTDRVSHILTASWGPATGSSPTGYNAAISREYGPWNDMPVSGLSAVASNLEPGSYRIRVFALYGTSQSAFNEVSATVTDGPVGSAVGDLNSPNALTNLEKGLLVQKWNDEAQTKTQLDAQASTYTVSATAYDNAVVALSTGLIAAGAPSNWATSWPDGTTFTATGIVGSLSTWWANIASTRAALQGAINAKIAVNASSDATTKANAAQSAAIASAATDATTKANAAYSSAVSSAATDATTKALDAINKSQLHAVAWASSALPTLPNGTYPAGYLAQTTDNRKFQVNAAGNAWGEITQAAIGIFGQVVASQMVLANLDNLIPNPTSEQAAPAGGWPSGAYEAAALYTGSARTGNQCRSILSTGTSAQLVAITPVIPCTVGDQVYLSAWMLVNQASDSGHGGFYVSFTNANGSEVAGYWIYGSGLNWSNYVQVATNLTAPGGAVGYQVTIGCNGAPSGYRYYWDDFYLRRMADSNLLVDGAVTAQKVAAKAILAQNMVLANLDNLIPNPNSEAAAPSGGWPSGAWEAVNTVVGGIGASLAWAGTGSRVFPGTGNFVRNQIAEFPANEGDQYYFEAQTYQDQTNSNVLASISIDFCDASGSPIGTSPSASRSVNSGWVKLSFGSTAAPSGTVKAKVYLGSRSNVGYYGSFDNLYCRRMADANLIVDGAVTAQKLEAVLAILGIIKDPNYIPGSTGNVPTGFKLSGPAFTTTFIDGTTDANCHMEMAGTGNFGGYKVATVNTRVFQTYNRISNGFFYRNLAPWATTAGLLAYNTTSSGTGTGSAMLTVTGTFLGVNDSLSQTFISPALQPGQTVTLDFKTGWATNSTSGLSNSYVKAYIVNLSTGTETLLATYNYTHSGQSLAWTQRSVSITSYVSAGGEFGIRLECDVEDNNSTTKTASLYVDEVKVII</sequence>
<dbReference type="Pfam" id="PF13550">
    <property type="entry name" value="Phage-tail_3"/>
    <property type="match status" value="1"/>
</dbReference>
<evidence type="ECO:0000259" key="2">
    <source>
        <dbReference type="Pfam" id="PF13550"/>
    </source>
</evidence>
<feature type="domain" description="Tip attachment protein J" evidence="2">
    <location>
        <begin position="350"/>
        <end position="506"/>
    </location>
</feature>
<dbReference type="Proteomes" id="UP001238179">
    <property type="component" value="Chromosome"/>
</dbReference>
<dbReference type="EMBL" id="AP027080">
    <property type="protein sequence ID" value="BDU72405.1"/>
    <property type="molecule type" value="Genomic_DNA"/>
</dbReference>
<feature type="region of interest" description="Disordered" evidence="1">
    <location>
        <begin position="1"/>
        <end position="27"/>
    </location>
</feature>
<name>A0AA48GQL3_9BACT</name>
<keyword evidence="5" id="KW-1185">Reference proteome</keyword>
<dbReference type="RefSeq" id="WP_316415310.1">
    <property type="nucleotide sequence ID" value="NZ_AP027080.1"/>
</dbReference>
<dbReference type="Gene3D" id="2.60.120.260">
    <property type="entry name" value="Galactose-binding domain-like"/>
    <property type="match status" value="3"/>
</dbReference>
<dbReference type="InterPro" id="IPR055385">
    <property type="entry name" value="GpJ_HDII-ins2"/>
</dbReference>
<evidence type="ECO:0000256" key="1">
    <source>
        <dbReference type="SAM" id="MobiDB-lite"/>
    </source>
</evidence>
<evidence type="ECO:0000313" key="4">
    <source>
        <dbReference type="EMBL" id="BDU72405.1"/>
    </source>
</evidence>
<gene>
    <name evidence="4" type="ORF">METEAL_15790</name>
</gene>
<evidence type="ECO:0008006" key="6">
    <source>
        <dbReference type="Google" id="ProtNLM"/>
    </source>
</evidence>
<proteinExistence type="predicted"/>
<dbReference type="PANTHER" id="PTHR36251:SF2">
    <property type="entry name" value="GIFSY-2 PROPHAGE HOST SPECIFICITY PROTEIN J, PHAGE LAMBDA"/>
    <property type="match status" value="1"/>
</dbReference>
<feature type="domain" description="Tip attachment protein J HDII-ins2" evidence="3">
    <location>
        <begin position="90"/>
        <end position="220"/>
    </location>
</feature>
<evidence type="ECO:0000313" key="5">
    <source>
        <dbReference type="Proteomes" id="UP001238179"/>
    </source>
</evidence>
<accession>A0AA48GQL3</accession>
<protein>
    <recommendedName>
        <fullName evidence="6">Tip attachment protein J domain-containing protein</fullName>
    </recommendedName>
</protein>
<dbReference type="InterPro" id="IPR032876">
    <property type="entry name" value="J_dom"/>
</dbReference>
<dbReference type="PANTHER" id="PTHR36251">
    <property type="entry name" value="FELS-1 PROPHAGE HOST SPECIFICITY PROTEIN-RELATED"/>
    <property type="match status" value="1"/>
</dbReference>
<dbReference type="KEGG" id="msil:METEAL_15790"/>
<organism evidence="4 5">
    <name type="scientific">Mesoterricola silvestris</name>
    <dbReference type="NCBI Taxonomy" id="2927979"/>
    <lineage>
        <taxon>Bacteria</taxon>
        <taxon>Pseudomonadati</taxon>
        <taxon>Acidobacteriota</taxon>
        <taxon>Holophagae</taxon>
        <taxon>Holophagales</taxon>
        <taxon>Holophagaceae</taxon>
        <taxon>Mesoterricola</taxon>
    </lineage>
</organism>